<dbReference type="eggNOG" id="ENOG502R84T">
    <property type="taxonomic scope" value="Eukaryota"/>
</dbReference>
<dbReference type="HOGENOM" id="CLU_026956_2_0_1"/>
<evidence type="ECO:0000313" key="2">
    <source>
        <dbReference type="Proteomes" id="UP000032180"/>
    </source>
</evidence>
<proteinExistence type="predicted"/>
<name>A0A0D9V657_9ORYZ</name>
<dbReference type="InterPro" id="IPR016159">
    <property type="entry name" value="Cullin_repeat-like_dom_sf"/>
</dbReference>
<dbReference type="PANTHER" id="PTHR12542">
    <property type="entry name" value="EXOCYST COMPLEX PROTEIN EXO70"/>
    <property type="match status" value="1"/>
</dbReference>
<dbReference type="AlphaFoldDB" id="A0A0D9V657"/>
<dbReference type="Proteomes" id="UP000032180">
    <property type="component" value="Chromosome 1"/>
</dbReference>
<sequence>MALRLATVSESAELVVADDLDLNSTADPRACTYRGSIRSVATVSGRLRVIDPIVDSASTWSSSSYASNCTGHSSGVSAAAGFSALREHELEEIAQRMVNDGYAKHMVQAFDKAAAADEGARLLEAWFFQLDVDWILRICEGHGLQQVGEEEDESSLHDLVERWIRALVVMVHCFIDLGEPTPPVFARTSIAKMVVFVDAVIAAPKVHYSLAEKLHALVNMYGHAMDASSLLYLQWVIFHEAESRFGDMEDALFRKATELHDAISSTMEEAKILVEPDDDSTEIARGRGEVPWNTCLMVDCIVSLGMYKGYLYPLIDDAIGYLKDLITRISNLCPDTSLSKSSPLKKFESAFHETYKAQKLWKVTSPQLRGNVGVFHTSALYT</sequence>
<dbReference type="InterPro" id="IPR004140">
    <property type="entry name" value="Exo70"/>
</dbReference>
<organism evidence="1 2">
    <name type="scientific">Leersia perrieri</name>
    <dbReference type="NCBI Taxonomy" id="77586"/>
    <lineage>
        <taxon>Eukaryota</taxon>
        <taxon>Viridiplantae</taxon>
        <taxon>Streptophyta</taxon>
        <taxon>Embryophyta</taxon>
        <taxon>Tracheophyta</taxon>
        <taxon>Spermatophyta</taxon>
        <taxon>Magnoliopsida</taxon>
        <taxon>Liliopsida</taxon>
        <taxon>Poales</taxon>
        <taxon>Poaceae</taxon>
        <taxon>BOP clade</taxon>
        <taxon>Oryzoideae</taxon>
        <taxon>Oryzeae</taxon>
        <taxon>Oryzinae</taxon>
        <taxon>Leersia</taxon>
    </lineage>
</organism>
<dbReference type="EnsemblPlants" id="LPERR01G27740.1">
    <property type="protein sequence ID" value="LPERR01G27740.1"/>
    <property type="gene ID" value="LPERR01G27740"/>
</dbReference>
<dbReference type="GO" id="GO:0006887">
    <property type="term" value="P:exocytosis"/>
    <property type="evidence" value="ECO:0007669"/>
    <property type="project" value="InterPro"/>
</dbReference>
<dbReference type="GO" id="GO:0000145">
    <property type="term" value="C:exocyst"/>
    <property type="evidence" value="ECO:0007669"/>
    <property type="project" value="InterPro"/>
</dbReference>
<protein>
    <recommendedName>
        <fullName evidence="3">Exocyst subunit Exo70 family protein</fullName>
    </recommendedName>
</protein>
<evidence type="ECO:0008006" key="3">
    <source>
        <dbReference type="Google" id="ProtNLM"/>
    </source>
</evidence>
<dbReference type="Gramene" id="LPERR01G27740.1">
    <property type="protein sequence ID" value="LPERR01G27740.1"/>
    <property type="gene ID" value="LPERR01G27740"/>
</dbReference>
<keyword evidence="2" id="KW-1185">Reference proteome</keyword>
<reference evidence="1 2" key="1">
    <citation type="submission" date="2012-08" db="EMBL/GenBank/DDBJ databases">
        <title>Oryza genome evolution.</title>
        <authorList>
            <person name="Wing R.A."/>
        </authorList>
    </citation>
    <scope>NUCLEOTIDE SEQUENCE</scope>
</reference>
<dbReference type="STRING" id="77586.A0A0D9V657"/>
<dbReference type="Gene3D" id="1.20.1280.170">
    <property type="entry name" value="Exocyst complex component Exo70"/>
    <property type="match status" value="1"/>
</dbReference>
<evidence type="ECO:0000313" key="1">
    <source>
        <dbReference type="EnsemblPlants" id="LPERR01G27740.1"/>
    </source>
</evidence>
<dbReference type="PANTHER" id="PTHR12542:SF170">
    <property type="entry name" value="EXOCYST SUBUNIT EXO70 FAMILY PROTEIN"/>
    <property type="match status" value="1"/>
</dbReference>
<reference evidence="1" key="3">
    <citation type="submission" date="2015-04" db="UniProtKB">
        <authorList>
            <consortium name="EnsemblPlants"/>
        </authorList>
    </citation>
    <scope>IDENTIFICATION</scope>
</reference>
<accession>A0A0D9V657</accession>
<reference evidence="2" key="2">
    <citation type="submission" date="2013-12" db="EMBL/GenBank/DDBJ databases">
        <authorList>
            <person name="Yu Y."/>
            <person name="Lee S."/>
            <person name="de Baynast K."/>
            <person name="Wissotski M."/>
            <person name="Liu L."/>
            <person name="Talag J."/>
            <person name="Goicoechea J."/>
            <person name="Angelova A."/>
            <person name="Jetty R."/>
            <person name="Kudrna D."/>
            <person name="Golser W."/>
            <person name="Rivera L."/>
            <person name="Zhang J."/>
            <person name="Wing R."/>
        </authorList>
    </citation>
    <scope>NUCLEOTIDE SEQUENCE</scope>
</reference>
<dbReference type="SUPFAM" id="SSF74788">
    <property type="entry name" value="Cullin repeat-like"/>
    <property type="match status" value="1"/>
</dbReference>